<dbReference type="OrthoDB" id="6587763at2759"/>
<dbReference type="EMBL" id="VUJU01007188">
    <property type="protein sequence ID" value="KAF0746496.1"/>
    <property type="molecule type" value="Genomic_DNA"/>
</dbReference>
<accession>A0A6G0Y026</accession>
<reference evidence="1 2" key="1">
    <citation type="submission" date="2019-08" db="EMBL/GenBank/DDBJ databases">
        <title>Whole genome of Aphis craccivora.</title>
        <authorList>
            <person name="Voronova N.V."/>
            <person name="Shulinski R.S."/>
            <person name="Bandarenka Y.V."/>
            <person name="Zhorov D.G."/>
            <person name="Warner D."/>
        </authorList>
    </citation>
    <scope>NUCLEOTIDE SEQUENCE [LARGE SCALE GENOMIC DNA]</scope>
    <source>
        <strain evidence="1">180601</strain>
        <tissue evidence="1">Whole Body</tissue>
    </source>
</reference>
<dbReference type="AlphaFoldDB" id="A0A6G0Y026"/>
<dbReference type="PANTHER" id="PTHR45913">
    <property type="entry name" value="EPM2A-INTERACTING PROTEIN 1"/>
    <property type="match status" value="1"/>
</dbReference>
<dbReference type="Proteomes" id="UP000478052">
    <property type="component" value="Unassembled WGS sequence"/>
</dbReference>
<organism evidence="1 2">
    <name type="scientific">Aphis craccivora</name>
    <name type="common">Cowpea aphid</name>
    <dbReference type="NCBI Taxonomy" id="307492"/>
    <lineage>
        <taxon>Eukaryota</taxon>
        <taxon>Metazoa</taxon>
        <taxon>Ecdysozoa</taxon>
        <taxon>Arthropoda</taxon>
        <taxon>Hexapoda</taxon>
        <taxon>Insecta</taxon>
        <taxon>Pterygota</taxon>
        <taxon>Neoptera</taxon>
        <taxon>Paraneoptera</taxon>
        <taxon>Hemiptera</taxon>
        <taxon>Sternorrhyncha</taxon>
        <taxon>Aphidomorpha</taxon>
        <taxon>Aphidoidea</taxon>
        <taxon>Aphididae</taxon>
        <taxon>Aphidini</taxon>
        <taxon>Aphis</taxon>
        <taxon>Aphis</taxon>
    </lineage>
</organism>
<sequence length="88" mass="9696">MKKIKDFPLSPKTVQDRTAKLSSNVTHMQVRDIQVASALSLAIDESCDIKNTAQVSLFVRCMSSQGPKEELLRLLPLSGQIEKPVKTG</sequence>
<name>A0A6G0Y026_APHCR</name>
<dbReference type="PANTHER" id="PTHR45913:SF10">
    <property type="entry name" value="DUF4371 DOMAIN-CONTAINING PROTEIN"/>
    <property type="match status" value="1"/>
</dbReference>
<gene>
    <name evidence="1" type="ORF">FWK35_00017226</name>
</gene>
<evidence type="ECO:0000313" key="2">
    <source>
        <dbReference type="Proteomes" id="UP000478052"/>
    </source>
</evidence>
<comment type="caution">
    <text evidence="1">The sequence shown here is derived from an EMBL/GenBank/DDBJ whole genome shotgun (WGS) entry which is preliminary data.</text>
</comment>
<protein>
    <submittedName>
        <fullName evidence="1">Protein FAM200A-like</fullName>
    </submittedName>
</protein>
<evidence type="ECO:0000313" key="1">
    <source>
        <dbReference type="EMBL" id="KAF0746496.1"/>
    </source>
</evidence>
<proteinExistence type="predicted"/>
<keyword evidence="2" id="KW-1185">Reference proteome</keyword>